<keyword evidence="2" id="KW-1185">Reference proteome</keyword>
<protein>
    <submittedName>
        <fullName evidence="1">Uncharacterized protein</fullName>
    </submittedName>
</protein>
<proteinExistence type="predicted"/>
<evidence type="ECO:0000313" key="1">
    <source>
        <dbReference type="EMBL" id="RXH81802.1"/>
    </source>
</evidence>
<reference evidence="1 2" key="1">
    <citation type="submission" date="2018-10" db="EMBL/GenBank/DDBJ databases">
        <title>A high-quality apple genome assembly.</title>
        <authorList>
            <person name="Hu J."/>
        </authorList>
    </citation>
    <scope>NUCLEOTIDE SEQUENCE [LARGE SCALE GENOMIC DNA]</scope>
    <source>
        <strain evidence="2">cv. HFTH1</strain>
        <tissue evidence="1">Young leaf</tissue>
    </source>
</reference>
<organism evidence="1 2">
    <name type="scientific">Malus domestica</name>
    <name type="common">Apple</name>
    <name type="synonym">Pyrus malus</name>
    <dbReference type="NCBI Taxonomy" id="3750"/>
    <lineage>
        <taxon>Eukaryota</taxon>
        <taxon>Viridiplantae</taxon>
        <taxon>Streptophyta</taxon>
        <taxon>Embryophyta</taxon>
        <taxon>Tracheophyta</taxon>
        <taxon>Spermatophyta</taxon>
        <taxon>Magnoliopsida</taxon>
        <taxon>eudicotyledons</taxon>
        <taxon>Gunneridae</taxon>
        <taxon>Pentapetalae</taxon>
        <taxon>rosids</taxon>
        <taxon>fabids</taxon>
        <taxon>Rosales</taxon>
        <taxon>Rosaceae</taxon>
        <taxon>Amygdaloideae</taxon>
        <taxon>Maleae</taxon>
        <taxon>Malus</taxon>
    </lineage>
</organism>
<dbReference type="AlphaFoldDB" id="A0A498IIC6"/>
<name>A0A498IIC6_MALDO</name>
<sequence>MILWWNLNFLHGIRVGYSMCEAKQSHALHVTPLCCPHVKLENSPHVRERVENESHINERMDFAWAYKRLGFSPCCQLVLWCNPNFLPETFTLLEHPPFLQQRESNKKYISMKIVQFHLKLYLIQASLPLSKL</sequence>
<comment type="caution">
    <text evidence="1">The sequence shown here is derived from an EMBL/GenBank/DDBJ whole genome shotgun (WGS) entry which is preliminary data.</text>
</comment>
<evidence type="ECO:0000313" key="2">
    <source>
        <dbReference type="Proteomes" id="UP000290289"/>
    </source>
</evidence>
<accession>A0A498IIC6</accession>
<gene>
    <name evidence="1" type="ORF">DVH24_036143</name>
</gene>
<dbReference type="Proteomes" id="UP000290289">
    <property type="component" value="Chromosome 12"/>
</dbReference>
<dbReference type="EMBL" id="RDQH01000338">
    <property type="protein sequence ID" value="RXH81802.1"/>
    <property type="molecule type" value="Genomic_DNA"/>
</dbReference>